<name>A0AAN7AGB6_9PEZI</name>
<proteinExistence type="predicted"/>
<sequence length="640" mass="72697">MDGITAAEATIGILSALKTTVDAAKLFYQRAGTAGETLQNCYLSFDKCHTALEMWTQFWMLDSGLSRRYQETLWGCDGSRTIGLQLAKIRGQMQDVWDELSPLLNRAGITRETAPQVDWSSADDFRRGSTRAKKLLRMRDRFWFGRGKGDDLLSLITALDASIADLRELSLTRFSQLHGSSWRQQAPSVLASDMGLTTFLNAAVDARMAGRTYFEALSALVRRRGLPLAAKDPESRYPNKAELDLNLVEKRFLTANLFRSKENIQLRYHLSMDSDARLGDWGPLEMAVDGPHKLDRLISESFRPFPTAENSPGIQHAYYAARESSTTPFTVQSGDGTYSAWFRVQPVKKEDKISDSTVPEEVTQKLRHILRPLPSTEVPMEGEAGWDYELDFPMLERIELASRIVLAAFFLFATPWFSKFNIGCDALARYSKLSELGSHYVLDIDMDTDVPAATSFQAATRHLHLLGLFLVEMGIGMPLKRIKNKGALSVREFEFVFEDPRSVEKVAGDSWLKIFLAFLRQFVFGPLLPRADTQKETVIPESSVYSQLRACMGEEYETLVRLVLGGTLWVNVDRENWTAEMLRIYWSEVYTRMESIIKRIELIGESIRMEERRERSKVNRQFPILHVPKTEVEGARFATI</sequence>
<evidence type="ECO:0000313" key="1">
    <source>
        <dbReference type="EMBL" id="KAK4184765.1"/>
    </source>
</evidence>
<protein>
    <submittedName>
        <fullName evidence="1">Uncharacterized protein</fullName>
    </submittedName>
</protein>
<dbReference type="AlphaFoldDB" id="A0AAN7AGB6"/>
<comment type="caution">
    <text evidence="1">The sequence shown here is derived from an EMBL/GenBank/DDBJ whole genome shotgun (WGS) entry which is preliminary data.</text>
</comment>
<dbReference type="Proteomes" id="UP001302126">
    <property type="component" value="Unassembled WGS sequence"/>
</dbReference>
<organism evidence="1 2">
    <name type="scientific">Podospora australis</name>
    <dbReference type="NCBI Taxonomy" id="1536484"/>
    <lineage>
        <taxon>Eukaryota</taxon>
        <taxon>Fungi</taxon>
        <taxon>Dikarya</taxon>
        <taxon>Ascomycota</taxon>
        <taxon>Pezizomycotina</taxon>
        <taxon>Sordariomycetes</taxon>
        <taxon>Sordariomycetidae</taxon>
        <taxon>Sordariales</taxon>
        <taxon>Podosporaceae</taxon>
        <taxon>Podospora</taxon>
    </lineage>
</organism>
<evidence type="ECO:0000313" key="2">
    <source>
        <dbReference type="Proteomes" id="UP001302126"/>
    </source>
</evidence>
<dbReference type="EMBL" id="MU864475">
    <property type="protein sequence ID" value="KAK4184765.1"/>
    <property type="molecule type" value="Genomic_DNA"/>
</dbReference>
<accession>A0AAN7AGB6</accession>
<gene>
    <name evidence="1" type="ORF">QBC35DRAFT_505210</name>
</gene>
<reference evidence="1" key="1">
    <citation type="journal article" date="2023" name="Mol. Phylogenet. Evol.">
        <title>Genome-scale phylogeny and comparative genomics of the fungal order Sordariales.</title>
        <authorList>
            <person name="Hensen N."/>
            <person name="Bonometti L."/>
            <person name="Westerberg I."/>
            <person name="Brannstrom I.O."/>
            <person name="Guillou S."/>
            <person name="Cros-Aarteil S."/>
            <person name="Calhoun S."/>
            <person name="Haridas S."/>
            <person name="Kuo A."/>
            <person name="Mondo S."/>
            <person name="Pangilinan J."/>
            <person name="Riley R."/>
            <person name="LaButti K."/>
            <person name="Andreopoulos B."/>
            <person name="Lipzen A."/>
            <person name="Chen C."/>
            <person name="Yan M."/>
            <person name="Daum C."/>
            <person name="Ng V."/>
            <person name="Clum A."/>
            <person name="Steindorff A."/>
            <person name="Ohm R.A."/>
            <person name="Martin F."/>
            <person name="Silar P."/>
            <person name="Natvig D.O."/>
            <person name="Lalanne C."/>
            <person name="Gautier V."/>
            <person name="Ament-Velasquez S.L."/>
            <person name="Kruys A."/>
            <person name="Hutchinson M.I."/>
            <person name="Powell A.J."/>
            <person name="Barry K."/>
            <person name="Miller A.N."/>
            <person name="Grigoriev I.V."/>
            <person name="Debuchy R."/>
            <person name="Gladieux P."/>
            <person name="Hiltunen Thoren M."/>
            <person name="Johannesson H."/>
        </authorList>
    </citation>
    <scope>NUCLEOTIDE SEQUENCE</scope>
    <source>
        <strain evidence="1">PSN309</strain>
    </source>
</reference>
<keyword evidence="2" id="KW-1185">Reference proteome</keyword>
<reference evidence="1" key="2">
    <citation type="submission" date="2023-05" db="EMBL/GenBank/DDBJ databases">
        <authorList>
            <consortium name="Lawrence Berkeley National Laboratory"/>
            <person name="Steindorff A."/>
            <person name="Hensen N."/>
            <person name="Bonometti L."/>
            <person name="Westerberg I."/>
            <person name="Brannstrom I.O."/>
            <person name="Guillou S."/>
            <person name="Cros-Aarteil S."/>
            <person name="Calhoun S."/>
            <person name="Haridas S."/>
            <person name="Kuo A."/>
            <person name="Mondo S."/>
            <person name="Pangilinan J."/>
            <person name="Riley R."/>
            <person name="Labutti K."/>
            <person name="Andreopoulos B."/>
            <person name="Lipzen A."/>
            <person name="Chen C."/>
            <person name="Yanf M."/>
            <person name="Daum C."/>
            <person name="Ng V."/>
            <person name="Clum A."/>
            <person name="Ohm R."/>
            <person name="Martin F."/>
            <person name="Silar P."/>
            <person name="Natvig D."/>
            <person name="Lalanne C."/>
            <person name="Gautier V."/>
            <person name="Ament-Velasquez S.L."/>
            <person name="Kruys A."/>
            <person name="Hutchinson M.I."/>
            <person name="Powell A.J."/>
            <person name="Barry K."/>
            <person name="Miller A.N."/>
            <person name="Grigoriev I.V."/>
            <person name="Debuchy R."/>
            <person name="Gladieux P."/>
            <person name="Thoren M.H."/>
            <person name="Johannesson H."/>
        </authorList>
    </citation>
    <scope>NUCLEOTIDE SEQUENCE</scope>
    <source>
        <strain evidence="1">PSN309</strain>
    </source>
</reference>